<feature type="region of interest" description="Disordered" evidence="2">
    <location>
        <begin position="156"/>
        <end position="202"/>
    </location>
</feature>
<evidence type="ECO:0000256" key="1">
    <source>
        <dbReference type="SAM" id="Coils"/>
    </source>
</evidence>
<proteinExistence type="predicted"/>
<reference evidence="3" key="1">
    <citation type="submission" date="2021-01" db="EMBL/GenBank/DDBJ databases">
        <authorList>
            <person name="Corre E."/>
            <person name="Pelletier E."/>
            <person name="Niang G."/>
            <person name="Scheremetjew M."/>
            <person name="Finn R."/>
            <person name="Kale V."/>
            <person name="Holt S."/>
            <person name="Cochrane G."/>
            <person name="Meng A."/>
            <person name="Brown T."/>
            <person name="Cohen L."/>
        </authorList>
    </citation>
    <scope>NUCLEOTIDE SEQUENCE</scope>
    <source>
        <strain evidence="3">CCMP1510</strain>
    </source>
</reference>
<dbReference type="AlphaFoldDB" id="A0A7S3JUF7"/>
<accession>A0A7S3JUF7</accession>
<feature type="coiled-coil region" evidence="1">
    <location>
        <begin position="336"/>
        <end position="433"/>
    </location>
</feature>
<feature type="region of interest" description="Disordered" evidence="2">
    <location>
        <begin position="275"/>
        <end position="311"/>
    </location>
</feature>
<feature type="compositionally biased region" description="Polar residues" evidence="2">
    <location>
        <begin position="282"/>
        <end position="301"/>
    </location>
</feature>
<protein>
    <submittedName>
        <fullName evidence="3">Uncharacterized protein</fullName>
    </submittedName>
</protein>
<evidence type="ECO:0000313" key="3">
    <source>
        <dbReference type="EMBL" id="CAE0365347.1"/>
    </source>
</evidence>
<gene>
    <name evidence="3" type="ORF">ALAG00032_LOCUS6089</name>
</gene>
<organism evidence="3">
    <name type="scientific">Aureoumbra lagunensis</name>
    <dbReference type="NCBI Taxonomy" id="44058"/>
    <lineage>
        <taxon>Eukaryota</taxon>
        <taxon>Sar</taxon>
        <taxon>Stramenopiles</taxon>
        <taxon>Ochrophyta</taxon>
        <taxon>Pelagophyceae</taxon>
        <taxon>Pelagomonadales</taxon>
        <taxon>Aureoumbra</taxon>
    </lineage>
</organism>
<dbReference type="EMBL" id="HBIJ01008620">
    <property type="protein sequence ID" value="CAE0365347.1"/>
    <property type="molecule type" value="Transcribed_RNA"/>
</dbReference>
<evidence type="ECO:0000256" key="2">
    <source>
        <dbReference type="SAM" id="MobiDB-lite"/>
    </source>
</evidence>
<sequence>MYASGEGAADASSSGWLVDAVTKSLGSSAQDLADLVVVRSVLEEAVDDVEEAYRVNEKIRLESDLELARLEAEVARLELSQLRDKQAELIRWRRDKAASARRLRDDVCLDALNLASAKAEREALKKTNHSLEVELRRLPALERELGRLQRDLDAARRRERMGAASQRGDTIDSGSGSSINQAGERDSRGVSSRAGTLGGGTNVVRQQQPVSAFIGSKPIKKQGLAILDDKLLLKMFSFLTARGVLSCAQTNRTLFARVDALFGMGSSVAVAQRRRVKAQEDSFPNNNTSRHGTTPPKQNSRAAGGGSSGNNGNTALTAATAAAIASKLNAAEIKGIIALDERARKLELECSALRAEKEDLKAALDSTESVKEFLNTKLKESEQKLEQAQIAHIEQERQRKSDHEVIAFLDARNKELEEECNSLKQRQITEESQLRRQRDEAIAAKQSLSTSYEKQIAHLNQNERENKYQRKILVKEVKTLRAQLATIQRVARSSTALSDTVKQHQQRALKK</sequence>
<name>A0A7S3JUF7_9STRA</name>
<feature type="coiled-coil region" evidence="1">
    <location>
        <begin position="42"/>
        <end position="85"/>
    </location>
</feature>
<keyword evidence="1" id="KW-0175">Coiled coil</keyword>